<evidence type="ECO:0000256" key="3">
    <source>
        <dbReference type="ARBA" id="ARBA00048267"/>
    </source>
</evidence>
<dbReference type="EMBL" id="AXCZ01000022">
    <property type="protein sequence ID" value="KGM13833.1"/>
    <property type="molecule type" value="Genomic_DNA"/>
</dbReference>
<dbReference type="SUPFAM" id="SSF52738">
    <property type="entry name" value="Methylesterase CheB, C-terminal domain"/>
    <property type="match status" value="1"/>
</dbReference>
<name>A0A0A0BZM3_9CELL</name>
<dbReference type="Gene3D" id="3.40.50.180">
    <property type="entry name" value="Methylesterase CheB, C-terminal domain"/>
    <property type="match status" value="1"/>
</dbReference>
<evidence type="ECO:0000313" key="6">
    <source>
        <dbReference type="EMBL" id="KGM13833.1"/>
    </source>
</evidence>
<comment type="catalytic activity">
    <reaction evidence="3">
        <text>[protein]-L-glutamate 5-O-methyl ester + H2O = L-glutamyl-[protein] + methanol + H(+)</text>
        <dbReference type="Rhea" id="RHEA:23236"/>
        <dbReference type="Rhea" id="RHEA-COMP:10208"/>
        <dbReference type="Rhea" id="RHEA-COMP:10311"/>
        <dbReference type="ChEBI" id="CHEBI:15377"/>
        <dbReference type="ChEBI" id="CHEBI:15378"/>
        <dbReference type="ChEBI" id="CHEBI:17790"/>
        <dbReference type="ChEBI" id="CHEBI:29973"/>
        <dbReference type="ChEBI" id="CHEBI:82795"/>
        <dbReference type="EC" id="3.1.1.61"/>
    </reaction>
</comment>
<dbReference type="PANTHER" id="PTHR42872">
    <property type="entry name" value="PROTEIN-GLUTAMATE METHYLESTERASE/PROTEIN-GLUTAMINE GLUTAMINASE"/>
    <property type="match status" value="1"/>
</dbReference>
<feature type="domain" description="CheB-type methylesterase" evidence="5">
    <location>
        <begin position="1"/>
        <end position="187"/>
    </location>
</feature>
<dbReference type="GO" id="GO:0008984">
    <property type="term" value="F:protein-glutamate methylesterase activity"/>
    <property type="evidence" value="ECO:0007669"/>
    <property type="project" value="UniProtKB-EC"/>
</dbReference>
<feature type="active site" evidence="4">
    <location>
        <position position="33"/>
    </location>
</feature>
<keyword evidence="4" id="KW-0145">Chemotaxis</keyword>
<evidence type="ECO:0000259" key="5">
    <source>
        <dbReference type="PROSITE" id="PS50122"/>
    </source>
</evidence>
<evidence type="ECO:0000256" key="1">
    <source>
        <dbReference type="ARBA" id="ARBA00022801"/>
    </source>
</evidence>
<dbReference type="InterPro" id="IPR000673">
    <property type="entry name" value="Sig_transdc_resp-reg_Me-estase"/>
</dbReference>
<sequence>MVLGSSTGGPEALSRVLRGLTEPLPVPMVVVQHMPPVFTKQLAARLDRLGPSTVVEATGEEVLRPGTVYIAPGDLHLELAKGPAGIRTRTTTDPPVNFCRPSVDVMFRSAVAVFGGDLLAVVLTGMGSDGRTGCEGLVRAGGSVIVQDEQSSVVWGMPGSVATAGLAHQILPLDEIASATARAVAAGRAA</sequence>
<dbReference type="EC" id="3.1.1.61" evidence="2"/>
<dbReference type="PANTHER" id="PTHR42872:SF3">
    <property type="entry name" value="PROTEIN-GLUTAMATE METHYLESTERASE_PROTEIN-GLUTAMINE GLUTAMINASE 1"/>
    <property type="match status" value="1"/>
</dbReference>
<dbReference type="PROSITE" id="PS50122">
    <property type="entry name" value="CHEB"/>
    <property type="match status" value="1"/>
</dbReference>
<keyword evidence="1 4" id="KW-0378">Hydrolase</keyword>
<dbReference type="GO" id="GO:0005737">
    <property type="term" value="C:cytoplasm"/>
    <property type="evidence" value="ECO:0007669"/>
    <property type="project" value="InterPro"/>
</dbReference>
<reference evidence="6 7" key="1">
    <citation type="submission" date="2013-08" db="EMBL/GenBank/DDBJ databases">
        <title>Genome sequencing of Cellulomonas bogoriensis 69B4.</title>
        <authorList>
            <person name="Chen F."/>
            <person name="Li Y."/>
            <person name="Wang G."/>
        </authorList>
    </citation>
    <scope>NUCLEOTIDE SEQUENCE [LARGE SCALE GENOMIC DNA]</scope>
    <source>
        <strain evidence="6 7">69B4</strain>
    </source>
</reference>
<dbReference type="InterPro" id="IPR035909">
    <property type="entry name" value="CheB_C"/>
</dbReference>
<gene>
    <name evidence="6" type="ORF">N869_09035</name>
</gene>
<protein>
    <recommendedName>
        <fullName evidence="2">protein-glutamate methylesterase</fullName>
        <ecNumber evidence="2">3.1.1.61</ecNumber>
    </recommendedName>
</protein>
<keyword evidence="7" id="KW-1185">Reference proteome</keyword>
<evidence type="ECO:0000256" key="2">
    <source>
        <dbReference type="ARBA" id="ARBA00039140"/>
    </source>
</evidence>
<evidence type="ECO:0000256" key="4">
    <source>
        <dbReference type="PROSITE-ProRule" id="PRU00050"/>
    </source>
</evidence>
<dbReference type="GO" id="GO:0000156">
    <property type="term" value="F:phosphorelay response regulator activity"/>
    <property type="evidence" value="ECO:0007669"/>
    <property type="project" value="InterPro"/>
</dbReference>
<comment type="caution">
    <text evidence="6">The sequence shown here is derived from an EMBL/GenBank/DDBJ whole genome shotgun (WGS) entry which is preliminary data.</text>
</comment>
<dbReference type="CDD" id="cd16432">
    <property type="entry name" value="CheB_Rec"/>
    <property type="match status" value="1"/>
</dbReference>
<organism evidence="6 7">
    <name type="scientific">Cellulomonas bogoriensis 69B4 = DSM 16987</name>
    <dbReference type="NCBI Taxonomy" id="1386082"/>
    <lineage>
        <taxon>Bacteria</taxon>
        <taxon>Bacillati</taxon>
        <taxon>Actinomycetota</taxon>
        <taxon>Actinomycetes</taxon>
        <taxon>Micrococcales</taxon>
        <taxon>Cellulomonadaceae</taxon>
        <taxon>Cellulomonas</taxon>
    </lineage>
</organism>
<feature type="active site" evidence="4">
    <location>
        <position position="129"/>
    </location>
</feature>
<dbReference type="GO" id="GO:0006935">
    <property type="term" value="P:chemotaxis"/>
    <property type="evidence" value="ECO:0007669"/>
    <property type="project" value="UniProtKB-UniRule"/>
</dbReference>
<dbReference type="Proteomes" id="UP000054314">
    <property type="component" value="Unassembled WGS sequence"/>
</dbReference>
<feature type="active site" evidence="4">
    <location>
        <position position="6"/>
    </location>
</feature>
<proteinExistence type="predicted"/>
<accession>A0A0A0BZM3</accession>
<dbReference type="Pfam" id="PF01339">
    <property type="entry name" value="CheB_methylest"/>
    <property type="match status" value="1"/>
</dbReference>
<dbReference type="AlphaFoldDB" id="A0A0A0BZM3"/>
<evidence type="ECO:0000313" key="7">
    <source>
        <dbReference type="Proteomes" id="UP000054314"/>
    </source>
</evidence>